<evidence type="ECO:0000256" key="4">
    <source>
        <dbReference type="SAM" id="SignalP"/>
    </source>
</evidence>
<dbReference type="GO" id="GO:0016791">
    <property type="term" value="F:phosphatase activity"/>
    <property type="evidence" value="ECO:0007669"/>
    <property type="project" value="TreeGrafter"/>
</dbReference>
<dbReference type="AlphaFoldDB" id="A0AAD5Q7G3"/>
<evidence type="ECO:0000256" key="2">
    <source>
        <dbReference type="ARBA" id="ARBA00022801"/>
    </source>
</evidence>
<protein>
    <recommendedName>
        <fullName evidence="7">Histidine acid phosphatase</fullName>
    </recommendedName>
</protein>
<keyword evidence="2" id="KW-0378">Hydrolase</keyword>
<accession>A0AAD5Q7G3</accession>
<keyword evidence="3" id="KW-0812">Transmembrane</keyword>
<dbReference type="InterPro" id="IPR033379">
    <property type="entry name" value="Acid_Pase_AS"/>
</dbReference>
<dbReference type="Pfam" id="PF00328">
    <property type="entry name" value="His_Phos_2"/>
    <property type="match status" value="1"/>
</dbReference>
<keyword evidence="3" id="KW-0472">Membrane</keyword>
<dbReference type="EMBL" id="JAKCXM010000401">
    <property type="protein sequence ID" value="KAJ0394555.1"/>
    <property type="molecule type" value="Genomic_DNA"/>
</dbReference>
<comment type="similarity">
    <text evidence="1">Belongs to the histidine acid phosphatase family.</text>
</comment>
<comment type="caution">
    <text evidence="5">The sequence shown here is derived from an EMBL/GenBank/DDBJ whole genome shotgun (WGS) entry which is preliminary data.</text>
</comment>
<evidence type="ECO:0000256" key="1">
    <source>
        <dbReference type="ARBA" id="ARBA00005375"/>
    </source>
</evidence>
<evidence type="ECO:0008006" key="7">
    <source>
        <dbReference type="Google" id="ProtNLM"/>
    </source>
</evidence>
<keyword evidence="6" id="KW-1185">Reference proteome</keyword>
<organism evidence="5 6">
    <name type="scientific">Pythium insidiosum</name>
    <name type="common">Pythiosis disease agent</name>
    <dbReference type="NCBI Taxonomy" id="114742"/>
    <lineage>
        <taxon>Eukaryota</taxon>
        <taxon>Sar</taxon>
        <taxon>Stramenopiles</taxon>
        <taxon>Oomycota</taxon>
        <taxon>Peronosporomycetes</taxon>
        <taxon>Pythiales</taxon>
        <taxon>Pythiaceae</taxon>
        <taxon>Pythium</taxon>
    </lineage>
</organism>
<proteinExistence type="inferred from homology"/>
<feature type="transmembrane region" description="Helical" evidence="3">
    <location>
        <begin position="438"/>
        <end position="456"/>
    </location>
</feature>
<evidence type="ECO:0000313" key="5">
    <source>
        <dbReference type="EMBL" id="KAJ0394555.1"/>
    </source>
</evidence>
<evidence type="ECO:0000313" key="6">
    <source>
        <dbReference type="Proteomes" id="UP001209570"/>
    </source>
</evidence>
<reference evidence="5" key="1">
    <citation type="submission" date="2021-12" db="EMBL/GenBank/DDBJ databases">
        <title>Prjna785345.</title>
        <authorList>
            <person name="Rujirawat T."/>
            <person name="Krajaejun T."/>
        </authorList>
    </citation>
    <scope>NUCLEOTIDE SEQUENCE</scope>
    <source>
        <strain evidence="5">Pi057C3</strain>
    </source>
</reference>
<dbReference type="CDD" id="cd07061">
    <property type="entry name" value="HP_HAP_like"/>
    <property type="match status" value="1"/>
</dbReference>
<sequence length="468" mass="51853">MKLLRLAGLLAVLAAGAQAAVDTSDDSSELVLLVSLSRHGSRAPNPITKKLCPNNLPNMKAYQVPPEQLTERGMQQLEAAGRHIRELYVEEKKFLSPSFNGKTHEHFEAYFRADSANRCGQSAIAMGFGLYPDGTGPKGYSKQPIPVYMQLEENEHDFTAEGACWDMLQEDNKNYGAGRGHDSIVKNIDILQRAAKICGTDFYDGKQGEGSIAAIKDVSDMFLFDADEELPPAPGLTPDLTFALSKLAFQHLIERLYTFPRQITYEVGGFPELLMRNLNSAAVPGFDPDSATKYYSYHGHRELLHGLGFMMGYKFNFAGLPEYNGSTPLIPGTTLFFELHRTPSAAGDGNAPPQHFVRLFVWSPKTPRTPIKLPNCALDCPLAEFNAILNAHLALTGTWRDVCNFHPVFHPPTQPSLRQPTAERSLGSPSASSRAWQWIWPTAILIAVGAVSALAYQRFLRRREYQPL</sequence>
<name>A0AAD5Q7G3_PYTIN</name>
<keyword evidence="3" id="KW-1133">Transmembrane helix</keyword>
<dbReference type="Proteomes" id="UP001209570">
    <property type="component" value="Unassembled WGS sequence"/>
</dbReference>
<dbReference type="InterPro" id="IPR050645">
    <property type="entry name" value="Histidine_acid_phosphatase"/>
</dbReference>
<feature type="chain" id="PRO_5042246928" description="Histidine acid phosphatase" evidence="4">
    <location>
        <begin position="20"/>
        <end position="468"/>
    </location>
</feature>
<dbReference type="Gene3D" id="3.40.50.1240">
    <property type="entry name" value="Phosphoglycerate mutase-like"/>
    <property type="match status" value="1"/>
</dbReference>
<dbReference type="InterPro" id="IPR029033">
    <property type="entry name" value="His_PPase_superfam"/>
</dbReference>
<dbReference type="PROSITE" id="PS00616">
    <property type="entry name" value="HIS_ACID_PHOSPHAT_1"/>
    <property type="match status" value="1"/>
</dbReference>
<dbReference type="InterPro" id="IPR000560">
    <property type="entry name" value="His_Pase_clade-2"/>
</dbReference>
<keyword evidence="4" id="KW-0732">Signal</keyword>
<dbReference type="PANTHER" id="PTHR11567:SF110">
    <property type="entry name" value="2-PHOSPHOXYLOSE PHOSPHATASE 1"/>
    <property type="match status" value="1"/>
</dbReference>
<evidence type="ECO:0000256" key="3">
    <source>
        <dbReference type="SAM" id="Phobius"/>
    </source>
</evidence>
<dbReference type="PANTHER" id="PTHR11567">
    <property type="entry name" value="ACID PHOSPHATASE-RELATED"/>
    <property type="match status" value="1"/>
</dbReference>
<dbReference type="SUPFAM" id="SSF53254">
    <property type="entry name" value="Phosphoglycerate mutase-like"/>
    <property type="match status" value="1"/>
</dbReference>
<feature type="signal peptide" evidence="4">
    <location>
        <begin position="1"/>
        <end position="19"/>
    </location>
</feature>
<gene>
    <name evidence="5" type="ORF">P43SY_010607</name>
</gene>